<dbReference type="AlphaFoldDB" id="A0A0F9KP14"/>
<name>A0A0F9KP14_9ZZZZ</name>
<gene>
    <name evidence="1" type="ORF">LCGC14_1379240</name>
</gene>
<sequence>MRLAPNFCGGGHTGSHAHCKSSANEVVHAAYAEWGEHYNSCLACSQHDWYMPGAVLTHVDPLLAAGTVRLSRNGHVEEVTYRRGYDPNVLCSLGASLFQQWVHSTMDFLPTVKK</sequence>
<organism evidence="1">
    <name type="scientific">marine sediment metagenome</name>
    <dbReference type="NCBI Taxonomy" id="412755"/>
    <lineage>
        <taxon>unclassified sequences</taxon>
        <taxon>metagenomes</taxon>
        <taxon>ecological metagenomes</taxon>
    </lineage>
</organism>
<reference evidence="1" key="1">
    <citation type="journal article" date="2015" name="Nature">
        <title>Complex archaea that bridge the gap between prokaryotes and eukaryotes.</title>
        <authorList>
            <person name="Spang A."/>
            <person name="Saw J.H."/>
            <person name="Jorgensen S.L."/>
            <person name="Zaremba-Niedzwiedzka K."/>
            <person name="Martijn J."/>
            <person name="Lind A.E."/>
            <person name="van Eijk R."/>
            <person name="Schleper C."/>
            <person name="Guy L."/>
            <person name="Ettema T.J."/>
        </authorList>
    </citation>
    <scope>NUCLEOTIDE SEQUENCE</scope>
</reference>
<accession>A0A0F9KP14</accession>
<protein>
    <submittedName>
        <fullName evidence="1">Uncharacterized protein</fullName>
    </submittedName>
</protein>
<comment type="caution">
    <text evidence="1">The sequence shown here is derived from an EMBL/GenBank/DDBJ whole genome shotgun (WGS) entry which is preliminary data.</text>
</comment>
<evidence type="ECO:0000313" key="1">
    <source>
        <dbReference type="EMBL" id="KKM76531.1"/>
    </source>
</evidence>
<proteinExistence type="predicted"/>
<dbReference type="EMBL" id="LAZR01008796">
    <property type="protein sequence ID" value="KKM76531.1"/>
    <property type="molecule type" value="Genomic_DNA"/>
</dbReference>